<dbReference type="EMBL" id="JAVRHO010000002">
    <property type="protein sequence ID" value="MDT0645369.1"/>
    <property type="molecule type" value="Genomic_DNA"/>
</dbReference>
<keyword evidence="2" id="KW-1185">Reference proteome</keyword>
<protein>
    <submittedName>
        <fullName evidence="1">SusD/RagB family nutrient-binding outer membrane lipoprotein</fullName>
    </submittedName>
</protein>
<name>A0ABU3CG93_9FLAO</name>
<dbReference type="SUPFAM" id="SSF48452">
    <property type="entry name" value="TPR-like"/>
    <property type="match status" value="1"/>
</dbReference>
<sequence length="513" mass="57408">MKINYIIPSFLAISLGLISCDKDFEEINTNPIEPVSLDPVYQFSDAQQSSAIPTYHYQGEIVQQINVPYGGVLEGGNRNSYNDINSSLAFTDLYNGPIRELEDVIRKTQDDPDRSNLYNMARIMRAYCYQFLVDTYGDVPYTNAAQGFTQQEYFPVYDDQSAIYEDVLNEYEQAVEALDPNGDIVGGDLFYDGDISKWKKFGNSLLLRAGMRYTALNEDKAAAIVQTAVDPSRGGVMSSNDDNAYIQFNATFPNASSSLLLGGERANYYLGEPFVEYLKNTNDPRLEYIAVLYENPSNTLSGVGETNTDPEDQIGMPYGYDENSIESDQDFPGKIGTAFKYSQFNRATVARLDAPEYLVTYAQTQLLLAEANQRGYISTGSAQEHYEAGIKGHMTQTALYGETLNITSEQQEAYLQGPEVAFDPSRALEQINEQYWIASFRIWQEAWANFRRSGYPDLDPIDFPGQDPSVDDFILRLPYPVRELSVNQSNVEAAAANIGGDNLGTPVFWDVPN</sequence>
<dbReference type="InterPro" id="IPR011990">
    <property type="entry name" value="TPR-like_helical_dom_sf"/>
</dbReference>
<organism evidence="1 2">
    <name type="scientific">Autumnicola lenta</name>
    <dbReference type="NCBI Taxonomy" id="3075593"/>
    <lineage>
        <taxon>Bacteria</taxon>
        <taxon>Pseudomonadati</taxon>
        <taxon>Bacteroidota</taxon>
        <taxon>Flavobacteriia</taxon>
        <taxon>Flavobacteriales</taxon>
        <taxon>Flavobacteriaceae</taxon>
        <taxon>Autumnicola</taxon>
    </lineage>
</organism>
<dbReference type="InterPro" id="IPR041662">
    <property type="entry name" value="SusD-like_2"/>
</dbReference>
<evidence type="ECO:0000313" key="2">
    <source>
        <dbReference type="Proteomes" id="UP001245285"/>
    </source>
</evidence>
<gene>
    <name evidence="1" type="ORF">RM545_01595</name>
</gene>
<evidence type="ECO:0000313" key="1">
    <source>
        <dbReference type="EMBL" id="MDT0645369.1"/>
    </source>
</evidence>
<reference evidence="1 2" key="1">
    <citation type="submission" date="2023-09" db="EMBL/GenBank/DDBJ databases">
        <authorList>
            <person name="Rey-Velasco X."/>
        </authorList>
    </citation>
    <scope>NUCLEOTIDE SEQUENCE [LARGE SCALE GENOMIC DNA]</scope>
    <source>
        <strain evidence="1 2">F260</strain>
    </source>
</reference>
<dbReference type="Gene3D" id="1.25.40.390">
    <property type="match status" value="1"/>
</dbReference>
<keyword evidence="1" id="KW-0449">Lipoprotein</keyword>
<dbReference type="PROSITE" id="PS51257">
    <property type="entry name" value="PROKAR_LIPOPROTEIN"/>
    <property type="match status" value="1"/>
</dbReference>
<dbReference type="Proteomes" id="UP001245285">
    <property type="component" value="Unassembled WGS sequence"/>
</dbReference>
<dbReference type="RefSeq" id="WP_311493517.1">
    <property type="nucleotide sequence ID" value="NZ_JAVRHO010000002.1"/>
</dbReference>
<comment type="caution">
    <text evidence="1">The sequence shown here is derived from an EMBL/GenBank/DDBJ whole genome shotgun (WGS) entry which is preliminary data.</text>
</comment>
<dbReference type="Pfam" id="PF12771">
    <property type="entry name" value="SusD-like_2"/>
    <property type="match status" value="1"/>
</dbReference>
<accession>A0ABU3CG93</accession>
<proteinExistence type="predicted"/>